<evidence type="ECO:0000256" key="1">
    <source>
        <dbReference type="SAM" id="MobiDB-lite"/>
    </source>
</evidence>
<dbReference type="PANTHER" id="PTHR35477:SF1">
    <property type="entry name" value="OS06G0728500 PROTEIN"/>
    <property type="match status" value="1"/>
</dbReference>
<reference evidence="2 3" key="1">
    <citation type="journal article" date="2023" name="Hortic Res">
        <title>Pangenome of water caltrop reveals structural variations and asymmetric subgenome divergence after allopolyploidization.</title>
        <authorList>
            <person name="Zhang X."/>
            <person name="Chen Y."/>
            <person name="Wang L."/>
            <person name="Yuan Y."/>
            <person name="Fang M."/>
            <person name="Shi L."/>
            <person name="Lu R."/>
            <person name="Comes H.P."/>
            <person name="Ma Y."/>
            <person name="Chen Y."/>
            <person name="Huang G."/>
            <person name="Zhou Y."/>
            <person name="Zheng Z."/>
            <person name="Qiu Y."/>
        </authorList>
    </citation>
    <scope>NUCLEOTIDE SEQUENCE [LARGE SCALE GENOMIC DNA]</scope>
    <source>
        <strain evidence="2">F231</strain>
    </source>
</reference>
<evidence type="ECO:0000313" key="2">
    <source>
        <dbReference type="EMBL" id="KAK4793193.1"/>
    </source>
</evidence>
<keyword evidence="3" id="KW-1185">Reference proteome</keyword>
<dbReference type="PANTHER" id="PTHR35477">
    <property type="entry name" value="OS06G0728500 PROTEIN"/>
    <property type="match status" value="1"/>
</dbReference>
<evidence type="ECO:0000313" key="3">
    <source>
        <dbReference type="Proteomes" id="UP001346149"/>
    </source>
</evidence>
<organism evidence="2 3">
    <name type="scientific">Trapa natans</name>
    <name type="common">Water chestnut</name>
    <dbReference type="NCBI Taxonomy" id="22666"/>
    <lineage>
        <taxon>Eukaryota</taxon>
        <taxon>Viridiplantae</taxon>
        <taxon>Streptophyta</taxon>
        <taxon>Embryophyta</taxon>
        <taxon>Tracheophyta</taxon>
        <taxon>Spermatophyta</taxon>
        <taxon>Magnoliopsida</taxon>
        <taxon>eudicotyledons</taxon>
        <taxon>Gunneridae</taxon>
        <taxon>Pentapetalae</taxon>
        <taxon>rosids</taxon>
        <taxon>malvids</taxon>
        <taxon>Myrtales</taxon>
        <taxon>Lythraceae</taxon>
        <taxon>Trapa</taxon>
    </lineage>
</organism>
<proteinExistence type="predicted"/>
<feature type="region of interest" description="Disordered" evidence="1">
    <location>
        <begin position="168"/>
        <end position="260"/>
    </location>
</feature>
<accession>A0AAN7M831</accession>
<dbReference type="Proteomes" id="UP001346149">
    <property type="component" value="Unassembled WGS sequence"/>
</dbReference>
<gene>
    <name evidence="2" type="ORF">SAY86_023628</name>
</gene>
<comment type="caution">
    <text evidence="2">The sequence shown here is derived from an EMBL/GenBank/DDBJ whole genome shotgun (WGS) entry which is preliminary data.</text>
</comment>
<name>A0AAN7M831_TRANT</name>
<feature type="compositionally biased region" description="Low complexity" evidence="1">
    <location>
        <begin position="170"/>
        <end position="185"/>
    </location>
</feature>
<feature type="compositionally biased region" description="Basic and acidic residues" evidence="1">
    <location>
        <begin position="225"/>
        <end position="240"/>
    </location>
</feature>
<sequence>MEANLCDVNQLDADVLLPPRKRLLAGLKKQNCDGVCSPNGSLPGPTSSSPRMFDVHLNILLSSHTNNPDLSPEEIAETSRSAAEAAARAARAARTIAEEKAAIAARAVAAAKSALELVASFSEETANNDIDLRKNKIKKHKHVNSLYGKYRPPKNCKTDEEVARNLHRAINSSPRISKISSCSSSRGGHKNKKLRVMLPQDKIKISDEETESEREDLPKCNGEASSRDVGPDDSPRDRGAKYLKPLEQPETENGESSHLNDRLLQCDGTLVGRRRGRVKLKKLPLSICASKGVNTGSKVLQLREQKIGNDLFSASSSQNNLPLQLEAVAAPPPTWKCQDFHAPTRVNQNKQS</sequence>
<protein>
    <submittedName>
        <fullName evidence="2">Uncharacterized protein</fullName>
    </submittedName>
</protein>
<dbReference type="AlphaFoldDB" id="A0AAN7M831"/>
<dbReference type="EMBL" id="JAXQNO010000008">
    <property type="protein sequence ID" value="KAK4793193.1"/>
    <property type="molecule type" value="Genomic_DNA"/>
</dbReference>